<organism evidence="1 2">
    <name type="scientific">Lactuca saligna</name>
    <name type="common">Willowleaf lettuce</name>
    <dbReference type="NCBI Taxonomy" id="75948"/>
    <lineage>
        <taxon>Eukaryota</taxon>
        <taxon>Viridiplantae</taxon>
        <taxon>Streptophyta</taxon>
        <taxon>Embryophyta</taxon>
        <taxon>Tracheophyta</taxon>
        <taxon>Spermatophyta</taxon>
        <taxon>Magnoliopsida</taxon>
        <taxon>eudicotyledons</taxon>
        <taxon>Gunneridae</taxon>
        <taxon>Pentapetalae</taxon>
        <taxon>asterids</taxon>
        <taxon>campanulids</taxon>
        <taxon>Asterales</taxon>
        <taxon>Asteraceae</taxon>
        <taxon>Cichorioideae</taxon>
        <taxon>Cichorieae</taxon>
        <taxon>Lactucinae</taxon>
        <taxon>Lactuca</taxon>
    </lineage>
</organism>
<dbReference type="EMBL" id="OX465079">
    <property type="protein sequence ID" value="CAI9275130.1"/>
    <property type="molecule type" value="Genomic_DNA"/>
</dbReference>
<reference evidence="1" key="1">
    <citation type="submission" date="2023-04" db="EMBL/GenBank/DDBJ databases">
        <authorList>
            <person name="Vijverberg K."/>
            <person name="Xiong W."/>
            <person name="Schranz E."/>
        </authorList>
    </citation>
    <scope>NUCLEOTIDE SEQUENCE</scope>
</reference>
<protein>
    <submittedName>
        <fullName evidence="1">Uncharacterized protein</fullName>
    </submittedName>
</protein>
<keyword evidence="2" id="KW-1185">Reference proteome</keyword>
<dbReference type="AlphaFoldDB" id="A0AA35YJJ5"/>
<accession>A0AA35YJJ5</accession>
<evidence type="ECO:0000313" key="2">
    <source>
        <dbReference type="Proteomes" id="UP001177003"/>
    </source>
</evidence>
<name>A0AA35YJJ5_LACSI</name>
<evidence type="ECO:0000313" key="1">
    <source>
        <dbReference type="EMBL" id="CAI9275130.1"/>
    </source>
</evidence>
<proteinExistence type="predicted"/>
<dbReference type="Proteomes" id="UP001177003">
    <property type="component" value="Chromosome 3"/>
</dbReference>
<gene>
    <name evidence="1" type="ORF">LSALG_LOCUS15173</name>
</gene>
<sequence length="122" mass="13334">MQFVKMLSILMTVKVERGAVFGGVKARVSPSSLEDVDVVMIVDWKINQKKKMSGHIPFPCLTSSLVEYSLPIPESIQSPNPVLNEIGKLELGIRFRRLSTIPNPSISSIGDRGSLALLPIAC</sequence>